<dbReference type="EMBL" id="QTSU01000001">
    <property type="protein sequence ID" value="RDZ29595.1"/>
    <property type="molecule type" value="Genomic_DNA"/>
</dbReference>
<dbReference type="AlphaFoldDB" id="A0A371K6R6"/>
<organism evidence="1 2">
    <name type="scientific">Lysobacter silvisoli</name>
    <dbReference type="NCBI Taxonomy" id="2293254"/>
    <lineage>
        <taxon>Bacteria</taxon>
        <taxon>Pseudomonadati</taxon>
        <taxon>Pseudomonadota</taxon>
        <taxon>Gammaproteobacteria</taxon>
        <taxon>Lysobacterales</taxon>
        <taxon>Lysobacteraceae</taxon>
        <taxon>Lysobacter</taxon>
    </lineage>
</organism>
<evidence type="ECO:0000313" key="1">
    <source>
        <dbReference type="EMBL" id="RDZ29595.1"/>
    </source>
</evidence>
<evidence type="ECO:0000313" key="2">
    <source>
        <dbReference type="Proteomes" id="UP000264492"/>
    </source>
</evidence>
<sequence>MTPRPLFFTVIAVAALAGCAQMQEITPLACGRDDVRELGDPTPARRSYAFPLRLEYEQDGRRTVVQDTLTCRYWGRDFDPGGCDNSNRWHSSLKGARGLRVALGAPRGGRQVVFEPGECESLVNYGRDEPSYLLLGRDVGEADDDTAVIDARQMREQYGLRIVDYRIDLSARAPRAAQPQ</sequence>
<gene>
    <name evidence="1" type="ORF">DX914_11150</name>
</gene>
<dbReference type="PROSITE" id="PS51257">
    <property type="entry name" value="PROKAR_LIPOPROTEIN"/>
    <property type="match status" value="1"/>
</dbReference>
<dbReference type="Proteomes" id="UP000264492">
    <property type="component" value="Unassembled WGS sequence"/>
</dbReference>
<reference evidence="1 2" key="1">
    <citation type="submission" date="2018-08" db="EMBL/GenBank/DDBJ databases">
        <title>Lysobacter sp. zong2l5, whole genome shotgun sequence.</title>
        <authorList>
            <person name="Zhang X."/>
            <person name="Feng G."/>
            <person name="Zhu H."/>
        </authorList>
    </citation>
    <scope>NUCLEOTIDE SEQUENCE [LARGE SCALE GENOMIC DNA]</scope>
    <source>
        <strain evidence="2">zong2l5</strain>
    </source>
</reference>
<name>A0A371K6R6_9GAMM</name>
<dbReference type="RefSeq" id="WP_115859034.1">
    <property type="nucleotide sequence ID" value="NZ_QTSU01000001.1"/>
</dbReference>
<protein>
    <submittedName>
        <fullName evidence="1">Uncharacterized protein</fullName>
    </submittedName>
</protein>
<keyword evidence="2" id="KW-1185">Reference proteome</keyword>
<proteinExistence type="predicted"/>
<dbReference type="OrthoDB" id="6027708at2"/>
<accession>A0A371K6R6</accession>
<comment type="caution">
    <text evidence="1">The sequence shown here is derived from an EMBL/GenBank/DDBJ whole genome shotgun (WGS) entry which is preliminary data.</text>
</comment>